<reference evidence="1 2" key="1">
    <citation type="submission" date="2020-04" db="EMBL/GenBank/DDBJ databases">
        <title>Luteolibacter sp. G-1-1-1 isolated from soil.</title>
        <authorList>
            <person name="Dahal R.H."/>
        </authorList>
    </citation>
    <scope>NUCLEOTIDE SEQUENCE [LARGE SCALE GENOMIC DNA]</scope>
    <source>
        <strain evidence="1 2">G-1-1-1</strain>
    </source>
</reference>
<dbReference type="EMBL" id="CP051774">
    <property type="protein sequence ID" value="QJE98927.1"/>
    <property type="molecule type" value="Genomic_DNA"/>
</dbReference>
<gene>
    <name evidence="1" type="ORF">HHL09_25160</name>
</gene>
<dbReference type="RefSeq" id="WP_169457413.1">
    <property type="nucleotide sequence ID" value="NZ_CP051774.1"/>
</dbReference>
<dbReference type="AlphaFoldDB" id="A0A858RPI3"/>
<organism evidence="1 2">
    <name type="scientific">Luteolibacter luteus</name>
    <dbReference type="NCBI Taxonomy" id="2728835"/>
    <lineage>
        <taxon>Bacteria</taxon>
        <taxon>Pseudomonadati</taxon>
        <taxon>Verrucomicrobiota</taxon>
        <taxon>Verrucomicrobiia</taxon>
        <taxon>Verrucomicrobiales</taxon>
        <taxon>Verrucomicrobiaceae</taxon>
        <taxon>Luteolibacter</taxon>
    </lineage>
</organism>
<dbReference type="KEGG" id="luo:HHL09_25160"/>
<accession>A0A858RPI3</accession>
<evidence type="ECO:0000313" key="1">
    <source>
        <dbReference type="EMBL" id="QJE98927.1"/>
    </source>
</evidence>
<proteinExistence type="predicted"/>
<keyword evidence="2" id="KW-1185">Reference proteome</keyword>
<evidence type="ECO:0000313" key="2">
    <source>
        <dbReference type="Proteomes" id="UP000501812"/>
    </source>
</evidence>
<protein>
    <submittedName>
        <fullName evidence="1">Uncharacterized protein</fullName>
    </submittedName>
</protein>
<name>A0A858RPI3_9BACT</name>
<dbReference type="Proteomes" id="UP000501812">
    <property type="component" value="Chromosome"/>
</dbReference>
<sequence>MRRGKAILLFGLMTLALLGYAGWCARFFLMKPGVNFDPAVPQEARQAVLAWCDSPDAPGAELFAWNVYLERLQNPWKKGPSPVLVRMIQVGPTQGIYVRHKSRPAVGWEFANADGKWILLNEVGEFNIMQREKDYFLRREQEDREILLRAPQMPNQWSTDF</sequence>